<keyword evidence="1" id="KW-0238">DNA-binding</keyword>
<dbReference type="PROSITE" id="PS50943">
    <property type="entry name" value="HTH_CROC1"/>
    <property type="match status" value="1"/>
</dbReference>
<gene>
    <name evidence="3" type="ORF">FYJ34_08305</name>
</gene>
<organism evidence="3 4">
    <name type="scientific">Suipraeoptans intestinalis</name>
    <dbReference type="NCBI Taxonomy" id="2606628"/>
    <lineage>
        <taxon>Bacteria</taxon>
        <taxon>Bacillati</taxon>
        <taxon>Bacillota</taxon>
        <taxon>Clostridia</taxon>
        <taxon>Lachnospirales</taxon>
        <taxon>Lachnospiraceae</taxon>
        <taxon>Suipraeoptans</taxon>
    </lineage>
</organism>
<evidence type="ECO:0000259" key="2">
    <source>
        <dbReference type="PROSITE" id="PS50943"/>
    </source>
</evidence>
<accession>A0A6N7UT59</accession>
<dbReference type="Pfam" id="PF01381">
    <property type="entry name" value="HTH_3"/>
    <property type="match status" value="1"/>
</dbReference>
<dbReference type="GO" id="GO:0003700">
    <property type="term" value="F:DNA-binding transcription factor activity"/>
    <property type="evidence" value="ECO:0007669"/>
    <property type="project" value="TreeGrafter"/>
</dbReference>
<evidence type="ECO:0000313" key="3">
    <source>
        <dbReference type="EMBL" id="MSR94258.1"/>
    </source>
</evidence>
<dbReference type="Gene3D" id="1.10.260.40">
    <property type="entry name" value="lambda repressor-like DNA-binding domains"/>
    <property type="match status" value="1"/>
</dbReference>
<dbReference type="SMART" id="SM00530">
    <property type="entry name" value="HTH_XRE"/>
    <property type="match status" value="1"/>
</dbReference>
<dbReference type="PANTHER" id="PTHR46797">
    <property type="entry name" value="HTH-TYPE TRANSCRIPTIONAL REGULATOR"/>
    <property type="match status" value="1"/>
</dbReference>
<dbReference type="EMBL" id="VULY01000018">
    <property type="protein sequence ID" value="MSR94258.1"/>
    <property type="molecule type" value="Genomic_DNA"/>
</dbReference>
<protein>
    <submittedName>
        <fullName evidence="3">Helix-turn-helix transcriptional regulator</fullName>
    </submittedName>
</protein>
<dbReference type="AlphaFoldDB" id="A0A6N7UT59"/>
<dbReference type="GO" id="GO:0005829">
    <property type="term" value="C:cytosol"/>
    <property type="evidence" value="ECO:0007669"/>
    <property type="project" value="TreeGrafter"/>
</dbReference>
<keyword evidence="4" id="KW-1185">Reference proteome</keyword>
<dbReference type="SUPFAM" id="SSF47413">
    <property type="entry name" value="lambda repressor-like DNA-binding domains"/>
    <property type="match status" value="1"/>
</dbReference>
<dbReference type="GO" id="GO:0003677">
    <property type="term" value="F:DNA binding"/>
    <property type="evidence" value="ECO:0007669"/>
    <property type="project" value="UniProtKB-KW"/>
</dbReference>
<evidence type="ECO:0000256" key="1">
    <source>
        <dbReference type="ARBA" id="ARBA00023125"/>
    </source>
</evidence>
<name>A0A6N7UT59_9FIRM</name>
<dbReference type="InterPro" id="IPR050807">
    <property type="entry name" value="TransReg_Diox_bact_type"/>
</dbReference>
<comment type="caution">
    <text evidence="3">The sequence shown here is derived from an EMBL/GenBank/DDBJ whole genome shotgun (WGS) entry which is preliminary data.</text>
</comment>
<dbReference type="PANTHER" id="PTHR46797:SF1">
    <property type="entry name" value="METHYLPHOSPHONATE SYNTHASE"/>
    <property type="match status" value="1"/>
</dbReference>
<evidence type="ECO:0000313" key="4">
    <source>
        <dbReference type="Proteomes" id="UP000434409"/>
    </source>
</evidence>
<dbReference type="InterPro" id="IPR010982">
    <property type="entry name" value="Lambda_DNA-bd_dom_sf"/>
</dbReference>
<dbReference type="CDD" id="cd00093">
    <property type="entry name" value="HTH_XRE"/>
    <property type="match status" value="1"/>
</dbReference>
<reference evidence="3 4" key="1">
    <citation type="submission" date="2019-08" db="EMBL/GenBank/DDBJ databases">
        <title>In-depth cultivation of the pig gut microbiome towards novel bacterial diversity and tailored functional studies.</title>
        <authorList>
            <person name="Wylensek D."/>
            <person name="Hitch T.C.A."/>
            <person name="Clavel T."/>
        </authorList>
    </citation>
    <scope>NUCLEOTIDE SEQUENCE [LARGE SCALE GENOMIC DNA]</scope>
    <source>
        <strain evidence="3 4">68-1-5</strain>
    </source>
</reference>
<dbReference type="RefSeq" id="WP_154477783.1">
    <property type="nucleotide sequence ID" value="NZ_JAXFXH010000002.1"/>
</dbReference>
<dbReference type="InterPro" id="IPR001387">
    <property type="entry name" value="Cro/C1-type_HTH"/>
</dbReference>
<feature type="domain" description="HTH cro/C1-type" evidence="2">
    <location>
        <begin position="12"/>
        <end position="66"/>
    </location>
</feature>
<dbReference type="Proteomes" id="UP000434409">
    <property type="component" value="Unassembled WGS sequence"/>
</dbReference>
<sequence>MNEASKEIGNKIRTFRKKQKMTLDDLAERIYKSKATVSKYEKGEISIDINTLYDIAAALDANIDQLLYMKRSHDRVLGDQKIPPFFRNLSQFYGYWYDGRNNSILRMVFDVMPSDGTNMQRVMMYMNFDDYKHYPICENTYSGTIEHYDALSIIQLTNQHLFLEKGTIQILAASLDFKYKWGMWTGLSSRPMMPVSTKMLVSRERLKEDEELVATLKISKEDIRLLKLYNMFTVL</sequence>
<proteinExistence type="predicted"/>